<name>A0A6J3MG92_9PEZI</name>
<proteinExistence type="predicted"/>
<dbReference type="RefSeq" id="XP_033462948.1">
    <property type="nucleotide sequence ID" value="XM_033598837.1"/>
</dbReference>
<dbReference type="GeneID" id="54356636"/>
<evidence type="ECO:0000313" key="2">
    <source>
        <dbReference type="RefSeq" id="XP_033462948.1"/>
    </source>
</evidence>
<evidence type="ECO:0008006" key="3">
    <source>
        <dbReference type="Google" id="ProtNLM"/>
    </source>
</evidence>
<keyword evidence="1" id="KW-1185">Reference proteome</keyword>
<reference evidence="2" key="1">
    <citation type="submission" date="2020-01" db="EMBL/GenBank/DDBJ databases">
        <authorList>
            <consortium name="DOE Joint Genome Institute"/>
            <person name="Haridas S."/>
            <person name="Albert R."/>
            <person name="Binder M."/>
            <person name="Bloem J."/>
            <person name="Labutti K."/>
            <person name="Salamov A."/>
            <person name="Andreopoulos B."/>
            <person name="Baker S.E."/>
            <person name="Barry K."/>
            <person name="Bills G."/>
            <person name="Bluhm B.H."/>
            <person name="Cannon C."/>
            <person name="Castanera R."/>
            <person name="Culley D.E."/>
            <person name="Daum C."/>
            <person name="Ezra D."/>
            <person name="Gonzalez J.B."/>
            <person name="Henrissat B."/>
            <person name="Kuo A."/>
            <person name="Liang C."/>
            <person name="Lipzen A."/>
            <person name="Lutzoni F."/>
            <person name="Magnuson J."/>
            <person name="Mondo S."/>
            <person name="Nolan M."/>
            <person name="Ohm R."/>
            <person name="Pangilinan J."/>
            <person name="Park H.-J."/>
            <person name="Ramirez L."/>
            <person name="Alfaro M."/>
            <person name="Sun H."/>
            <person name="Tritt A."/>
            <person name="Yoshinaga Y."/>
            <person name="Zwiers L.-H."/>
            <person name="Turgeon B.G."/>
            <person name="Goodwin S.B."/>
            <person name="Spatafora J.W."/>
            <person name="Crous P.W."/>
            <person name="Grigoriev I.V."/>
        </authorList>
    </citation>
    <scope>NUCLEOTIDE SEQUENCE</scope>
    <source>
        <strain evidence="2">CBS 342.82</strain>
    </source>
</reference>
<reference evidence="2" key="2">
    <citation type="submission" date="2020-04" db="EMBL/GenBank/DDBJ databases">
        <authorList>
            <consortium name="NCBI Genome Project"/>
        </authorList>
    </citation>
    <scope>NUCLEOTIDE SEQUENCE</scope>
    <source>
        <strain evidence="2">CBS 342.82</strain>
    </source>
</reference>
<organism evidence="2">
    <name type="scientific">Dissoconium aciculare CBS 342.82</name>
    <dbReference type="NCBI Taxonomy" id="1314786"/>
    <lineage>
        <taxon>Eukaryota</taxon>
        <taxon>Fungi</taxon>
        <taxon>Dikarya</taxon>
        <taxon>Ascomycota</taxon>
        <taxon>Pezizomycotina</taxon>
        <taxon>Dothideomycetes</taxon>
        <taxon>Dothideomycetidae</taxon>
        <taxon>Mycosphaerellales</taxon>
        <taxon>Dissoconiaceae</taxon>
        <taxon>Dissoconium</taxon>
    </lineage>
</organism>
<gene>
    <name evidence="2" type="ORF">K489DRAFT_101309</name>
</gene>
<reference evidence="2" key="3">
    <citation type="submission" date="2025-08" db="UniProtKB">
        <authorList>
            <consortium name="RefSeq"/>
        </authorList>
    </citation>
    <scope>IDENTIFICATION</scope>
    <source>
        <strain evidence="2">CBS 342.82</strain>
    </source>
</reference>
<dbReference type="AlphaFoldDB" id="A0A6J3MG92"/>
<dbReference type="Proteomes" id="UP000504637">
    <property type="component" value="Unplaced"/>
</dbReference>
<sequence length="460" mass="51440">MVKANFQHLPQELFDTIAKDLSISSIYSLRLLSRDISTKATKCEIFHSCFQNFRLELSRRRLTSLALLTQDVGLAQRVRNLTIVGRAYRTARPGGLHGDHSTLTGLEKQQADDTLVQRQGLDSSLLTTIFSNLVLSNSRDLDTISMVIVVYMDDSNPPVVPRDAVGISPSIISQACLDTFSSVVLALQETSLSFRALDLFKSGPAGFECGVPSIALSPSTWKASLTTHTFSTLRSLAISVAEMPLPPHSSEARRFDVLGTDIIKNSVDLTRLIALLRACSNLEEAYITPYRQHDSSNTPIKEQSVRLSHRAEQMECLLSVKIPRLRKLHLAGFVLSPKDLRTFLKNHASTLRSIELSHLVFEGIGHLLRLLPLLVGESFHLEHIRLHNLYQDNLFAFTNEADPDFSETFDNGRGIIIHAGADGTVQFAPYIYTPRIRRGNLADHEYRLRLKQEFGVVLRE</sequence>
<accession>A0A6J3MG92</accession>
<protein>
    <recommendedName>
        <fullName evidence="3">F-box domain-containing protein</fullName>
    </recommendedName>
</protein>
<evidence type="ECO:0000313" key="1">
    <source>
        <dbReference type="Proteomes" id="UP000504637"/>
    </source>
</evidence>